<name>A0A9Q8TYU4_9GAMM</name>
<keyword evidence="8" id="KW-0131">Cell cycle</keyword>
<evidence type="ECO:0000313" key="10">
    <source>
        <dbReference type="EMBL" id="URQ63480.1"/>
    </source>
</evidence>
<dbReference type="InterPro" id="IPR018109">
    <property type="entry name" value="Folylpolyglutamate_synth_CS"/>
</dbReference>
<evidence type="ECO:0000259" key="9">
    <source>
        <dbReference type="Pfam" id="PF08245"/>
    </source>
</evidence>
<dbReference type="GO" id="GO:0004326">
    <property type="term" value="F:tetrahydrofolylpolyglutamate synthase activity"/>
    <property type="evidence" value="ECO:0007669"/>
    <property type="project" value="InterPro"/>
</dbReference>
<dbReference type="InterPro" id="IPR005762">
    <property type="entry name" value="MurD"/>
</dbReference>
<dbReference type="PANTHER" id="PTHR43692:SF1">
    <property type="entry name" value="UDP-N-ACETYLMURAMOYLALANINE--D-GLUTAMATE LIGASE"/>
    <property type="match status" value="1"/>
</dbReference>
<proteinExistence type="predicted"/>
<keyword evidence="7" id="KW-0067">ATP-binding</keyword>
<dbReference type="GO" id="GO:0005524">
    <property type="term" value="F:ATP binding"/>
    <property type="evidence" value="ECO:0007669"/>
    <property type="project" value="UniProtKB-KW"/>
</dbReference>
<evidence type="ECO:0000256" key="2">
    <source>
        <dbReference type="ARBA" id="ARBA00004752"/>
    </source>
</evidence>
<gene>
    <name evidence="10" type="ORF">M9B40_01605</name>
</gene>
<keyword evidence="3" id="KW-0963">Cytoplasm</keyword>
<comment type="subcellular location">
    <subcellularLocation>
        <location evidence="1">Cytoplasm</location>
    </subcellularLocation>
</comment>
<dbReference type="Pfam" id="PF08245">
    <property type="entry name" value="Mur_ligase_M"/>
    <property type="match status" value="1"/>
</dbReference>
<dbReference type="Proteomes" id="UP001056381">
    <property type="component" value="Chromosome"/>
</dbReference>
<feature type="domain" description="Mur ligase central" evidence="9">
    <location>
        <begin position="94"/>
        <end position="198"/>
    </location>
</feature>
<dbReference type="SUPFAM" id="SSF53244">
    <property type="entry name" value="MurD-like peptide ligases, peptide-binding domain"/>
    <property type="match status" value="1"/>
</dbReference>
<keyword evidence="11" id="KW-1185">Reference proteome</keyword>
<evidence type="ECO:0000256" key="7">
    <source>
        <dbReference type="ARBA" id="ARBA00022840"/>
    </source>
</evidence>
<evidence type="ECO:0000256" key="4">
    <source>
        <dbReference type="ARBA" id="ARBA00022598"/>
    </source>
</evidence>
<evidence type="ECO:0000313" key="11">
    <source>
        <dbReference type="Proteomes" id="UP001056381"/>
    </source>
</evidence>
<dbReference type="AlphaFoldDB" id="A0A9Q8TYU4"/>
<keyword evidence="5" id="KW-0132">Cell division</keyword>
<evidence type="ECO:0000256" key="3">
    <source>
        <dbReference type="ARBA" id="ARBA00022490"/>
    </source>
</evidence>
<dbReference type="Gene3D" id="3.40.1190.10">
    <property type="entry name" value="Mur-like, catalytic domain"/>
    <property type="match status" value="1"/>
</dbReference>
<evidence type="ECO:0000256" key="6">
    <source>
        <dbReference type="ARBA" id="ARBA00022741"/>
    </source>
</evidence>
<dbReference type="PROSITE" id="PS01011">
    <property type="entry name" value="FOLYLPOLYGLU_SYNT_1"/>
    <property type="match status" value="1"/>
</dbReference>
<evidence type="ECO:0000256" key="1">
    <source>
        <dbReference type="ARBA" id="ARBA00004496"/>
    </source>
</evidence>
<dbReference type="Gene3D" id="3.90.190.20">
    <property type="entry name" value="Mur ligase, C-terminal domain"/>
    <property type="match status" value="1"/>
</dbReference>
<comment type="pathway">
    <text evidence="2">Cell wall biogenesis; peptidoglycan biosynthesis.</text>
</comment>
<dbReference type="GO" id="GO:0005737">
    <property type="term" value="C:cytoplasm"/>
    <property type="evidence" value="ECO:0007669"/>
    <property type="project" value="UniProtKB-SubCell"/>
</dbReference>
<sequence>MKKSLILGYGITGKSFANYLTKKKLNFKIYDKNFKGKKFIAFPEYKYLKKYENIYISPGFKLKEYLSETEISSLNFQTDLDIFFKHNNSYKIGVTGTNGKSSFAYYLEQILNQVSSGIIIGNFGNPVLDFLHHKKKYSIIELSSFQLEKLNKSFLDLSVITNISPDHLDFHGNFENYKKAKLKICNNRTKTFFANTNMSLKDFAFEIASSLEKIDSNTSKPLNDLPHRLEEVIPGIINDSKSTNSASLLYAIKKLNFDGNLIICGDPRKEPKSYEVYGPQQVYIFGMHRNELKEKVKSRRSNIKTFSNLDLVLQDIKKADSKPNILFSPGNSSGKDFKNFEDRGNFFKDKVLEYFSD</sequence>
<dbReference type="EMBL" id="CP097966">
    <property type="protein sequence ID" value="URQ63480.1"/>
    <property type="molecule type" value="Genomic_DNA"/>
</dbReference>
<accession>A0A9Q8TYU4</accession>
<keyword evidence="6" id="KW-0547">Nucleotide-binding</keyword>
<dbReference type="GO" id="GO:0008360">
    <property type="term" value="P:regulation of cell shape"/>
    <property type="evidence" value="ECO:0007669"/>
    <property type="project" value="InterPro"/>
</dbReference>
<dbReference type="GO" id="GO:0008764">
    <property type="term" value="F:UDP-N-acetylmuramoylalanine-D-glutamate ligase activity"/>
    <property type="evidence" value="ECO:0007669"/>
    <property type="project" value="InterPro"/>
</dbReference>
<protein>
    <submittedName>
        <fullName evidence="10">Mur ligase family protein</fullName>
    </submittedName>
</protein>
<dbReference type="InterPro" id="IPR013221">
    <property type="entry name" value="Mur_ligase_cen"/>
</dbReference>
<reference evidence="10" key="1">
    <citation type="submission" date="2022-05" db="EMBL/GenBank/DDBJ databases">
        <title>Single-amplified genomics reveal most streamlined microbe among free-living bacteria.</title>
        <authorList>
            <person name="Roda-Garcia J."/>
            <person name="Haro-Moreno J.M."/>
            <person name="Rodriguez-Valera F."/>
            <person name="Almagro-Moreno S."/>
            <person name="Lopez-Perez M."/>
        </authorList>
    </citation>
    <scope>NUCLEOTIDE SEQUENCE</scope>
    <source>
        <strain evidence="10">TMED112-D2-2</strain>
    </source>
</reference>
<evidence type="ECO:0000256" key="5">
    <source>
        <dbReference type="ARBA" id="ARBA00022618"/>
    </source>
</evidence>
<dbReference type="PANTHER" id="PTHR43692">
    <property type="entry name" value="UDP-N-ACETYLMURAMOYLALANINE--D-GLUTAMATE LIGASE"/>
    <property type="match status" value="1"/>
</dbReference>
<dbReference type="InterPro" id="IPR036615">
    <property type="entry name" value="Mur_ligase_C_dom_sf"/>
</dbReference>
<dbReference type="GO" id="GO:0051301">
    <property type="term" value="P:cell division"/>
    <property type="evidence" value="ECO:0007669"/>
    <property type="project" value="UniProtKB-KW"/>
</dbReference>
<dbReference type="SUPFAM" id="SSF53623">
    <property type="entry name" value="MurD-like peptide ligases, catalytic domain"/>
    <property type="match status" value="1"/>
</dbReference>
<evidence type="ECO:0000256" key="8">
    <source>
        <dbReference type="ARBA" id="ARBA00023306"/>
    </source>
</evidence>
<dbReference type="InterPro" id="IPR036565">
    <property type="entry name" value="Mur-like_cat_sf"/>
</dbReference>
<organism evidence="10 11">
    <name type="scientific">SAR86 cluster bacterium</name>
    <dbReference type="NCBI Taxonomy" id="2030880"/>
    <lineage>
        <taxon>Bacteria</taxon>
        <taxon>Pseudomonadati</taxon>
        <taxon>Pseudomonadota</taxon>
        <taxon>Gammaproteobacteria</taxon>
        <taxon>SAR86 cluster</taxon>
    </lineage>
</organism>
<keyword evidence="4 10" id="KW-0436">Ligase</keyword>